<protein>
    <submittedName>
        <fullName evidence="1">Alpha/beta hydrolase family protein</fullName>
    </submittedName>
</protein>
<dbReference type="Gene3D" id="3.40.50.1820">
    <property type="entry name" value="alpha/beta hydrolase"/>
    <property type="match status" value="1"/>
</dbReference>
<dbReference type="Proteomes" id="UP000315003">
    <property type="component" value="Chromosome"/>
</dbReference>
<evidence type="ECO:0000313" key="2">
    <source>
        <dbReference type="Proteomes" id="UP000315003"/>
    </source>
</evidence>
<dbReference type="GO" id="GO:0016787">
    <property type="term" value="F:hydrolase activity"/>
    <property type="evidence" value="ECO:0007669"/>
    <property type="project" value="UniProtKB-KW"/>
</dbReference>
<accession>A0A517SNK3</accession>
<dbReference type="EMBL" id="CP036272">
    <property type="protein sequence ID" value="QDT57707.1"/>
    <property type="molecule type" value="Genomic_DNA"/>
</dbReference>
<dbReference type="PANTHER" id="PTHR12277:SF81">
    <property type="entry name" value="PROTEIN ABHD13"/>
    <property type="match status" value="1"/>
</dbReference>
<evidence type="ECO:0000313" key="1">
    <source>
        <dbReference type="EMBL" id="QDT57707.1"/>
    </source>
</evidence>
<name>A0A517SNK3_9BACT</name>
<reference evidence="1 2" key="1">
    <citation type="submission" date="2019-02" db="EMBL/GenBank/DDBJ databases">
        <title>Deep-cultivation of Planctomycetes and their phenomic and genomic characterization uncovers novel biology.</title>
        <authorList>
            <person name="Wiegand S."/>
            <person name="Jogler M."/>
            <person name="Boedeker C."/>
            <person name="Pinto D."/>
            <person name="Vollmers J."/>
            <person name="Rivas-Marin E."/>
            <person name="Kohn T."/>
            <person name="Peeters S.H."/>
            <person name="Heuer A."/>
            <person name="Rast P."/>
            <person name="Oberbeckmann S."/>
            <person name="Bunk B."/>
            <person name="Jeske O."/>
            <person name="Meyerdierks A."/>
            <person name="Storesund J.E."/>
            <person name="Kallscheuer N."/>
            <person name="Luecker S."/>
            <person name="Lage O.M."/>
            <person name="Pohl T."/>
            <person name="Merkel B.J."/>
            <person name="Hornburger P."/>
            <person name="Mueller R.-W."/>
            <person name="Bruemmer F."/>
            <person name="Labrenz M."/>
            <person name="Spormann A.M."/>
            <person name="Op den Camp H."/>
            <person name="Overmann J."/>
            <person name="Amann R."/>
            <person name="Jetten M.S.M."/>
            <person name="Mascher T."/>
            <person name="Medema M.H."/>
            <person name="Devos D.P."/>
            <person name="Kaster A.-K."/>
            <person name="Ovreas L."/>
            <person name="Rohde M."/>
            <person name="Galperin M.Y."/>
            <person name="Jogler C."/>
        </authorList>
    </citation>
    <scope>NUCLEOTIDE SEQUENCE [LARGE SCALE GENOMIC DNA]</scope>
    <source>
        <strain evidence="1 2">SV_7m_r</strain>
    </source>
</reference>
<dbReference type="InterPro" id="IPR029058">
    <property type="entry name" value="AB_hydrolase_fold"/>
</dbReference>
<dbReference type="OrthoDB" id="266072at2"/>
<dbReference type="RefSeq" id="WP_145268356.1">
    <property type="nucleotide sequence ID" value="NZ_CP036272.1"/>
</dbReference>
<sequence length="282" mass="30999">MINAFRQLLLDHFVLQPSRGWIDHDHQERLVIDHGLDSDECFAQRPNFPDRSLDVPAELVIIKFPGIKGRAERASPWPAGLVGRDVLQLSWNPPGYGRTTGRASISNIARRASVFVRLVIEHLQLQHTPIWLYGNSMGCATTGAVAACSNTLCPGNVCGVVLRNPPPLVEVIKQQAKDHVLGRWADSIADSLPPEMNLLRTARQIQLPMLVVQSELDELVPTTLQDKVVSAWAGPTQRVVIPAADHSGTLTDEQDPLLAPAVDWLVEHSLSMAKLNGILSPR</sequence>
<keyword evidence="1" id="KW-0378">Hydrolase</keyword>
<dbReference type="AlphaFoldDB" id="A0A517SNK3"/>
<dbReference type="SUPFAM" id="SSF53474">
    <property type="entry name" value="alpha/beta-Hydrolases"/>
    <property type="match status" value="1"/>
</dbReference>
<dbReference type="PANTHER" id="PTHR12277">
    <property type="entry name" value="ALPHA/BETA HYDROLASE DOMAIN-CONTAINING PROTEIN"/>
    <property type="match status" value="1"/>
</dbReference>
<organism evidence="1 2">
    <name type="scientific">Stieleria bergensis</name>
    <dbReference type="NCBI Taxonomy" id="2528025"/>
    <lineage>
        <taxon>Bacteria</taxon>
        <taxon>Pseudomonadati</taxon>
        <taxon>Planctomycetota</taxon>
        <taxon>Planctomycetia</taxon>
        <taxon>Pirellulales</taxon>
        <taxon>Pirellulaceae</taxon>
        <taxon>Stieleria</taxon>
    </lineage>
</organism>
<keyword evidence="2" id="KW-1185">Reference proteome</keyword>
<gene>
    <name evidence="1" type="ORF">SV7mr_01910</name>
</gene>
<proteinExistence type="predicted"/>